<organism evidence="3 4">
    <name type="scientific">Candidatus Thiodictyon syntrophicum</name>
    <dbReference type="NCBI Taxonomy" id="1166950"/>
    <lineage>
        <taxon>Bacteria</taxon>
        <taxon>Pseudomonadati</taxon>
        <taxon>Pseudomonadota</taxon>
        <taxon>Gammaproteobacteria</taxon>
        <taxon>Chromatiales</taxon>
        <taxon>Chromatiaceae</taxon>
        <taxon>Thiodictyon</taxon>
    </lineage>
</organism>
<proteinExistence type="predicted"/>
<reference evidence="3 4" key="1">
    <citation type="submission" date="2017-03" db="EMBL/GenBank/DDBJ databases">
        <title>Complete genome sequence of Candidatus 'Thiodictyon syntrophicum' sp. nov. strain Cad16T, a photolithoautotroph purple sulfur bacterium isolated from an alpine meromictic lake.</title>
        <authorList>
            <person name="Luedin S.M."/>
            <person name="Pothier J.F."/>
            <person name="Danza F."/>
            <person name="Storelli N."/>
            <person name="Wittwer M."/>
            <person name="Tonolla M."/>
        </authorList>
    </citation>
    <scope>NUCLEOTIDE SEQUENCE [LARGE SCALE GENOMIC DNA]</scope>
    <source>
        <strain evidence="3 4">Cad16T</strain>
    </source>
</reference>
<dbReference type="Pfam" id="PF13471">
    <property type="entry name" value="Transglut_core3"/>
    <property type="match status" value="1"/>
</dbReference>
<feature type="region of interest" description="Disordered" evidence="1">
    <location>
        <begin position="144"/>
        <end position="183"/>
    </location>
</feature>
<dbReference type="AlphaFoldDB" id="A0A2K8UH95"/>
<dbReference type="EMBL" id="CP020370">
    <property type="protein sequence ID" value="AUB84963.1"/>
    <property type="molecule type" value="Genomic_DNA"/>
</dbReference>
<evidence type="ECO:0000256" key="1">
    <source>
        <dbReference type="SAM" id="MobiDB-lite"/>
    </source>
</evidence>
<name>A0A2K8UH95_9GAMM</name>
<dbReference type="NCBIfam" id="NF033537">
    <property type="entry name" value="lasso_biosyn_B2"/>
    <property type="match status" value="1"/>
</dbReference>
<accession>A0A2K8UH95</accession>
<protein>
    <recommendedName>
        <fullName evidence="2">Microcin J25-processing protein McjB C-terminal domain-containing protein</fullName>
    </recommendedName>
</protein>
<evidence type="ECO:0000259" key="2">
    <source>
        <dbReference type="Pfam" id="PF13471"/>
    </source>
</evidence>
<gene>
    <name evidence="3" type="ORF">THSYN_26335</name>
</gene>
<dbReference type="InterPro" id="IPR032708">
    <property type="entry name" value="McjB_C"/>
</dbReference>
<dbReference type="OrthoDB" id="6388335at2"/>
<dbReference type="Proteomes" id="UP000232638">
    <property type="component" value="Chromosome"/>
</dbReference>
<evidence type="ECO:0000313" key="3">
    <source>
        <dbReference type="EMBL" id="AUB84963.1"/>
    </source>
</evidence>
<feature type="domain" description="Microcin J25-processing protein McjB C-terminal" evidence="2">
    <location>
        <begin position="29"/>
        <end position="144"/>
    </location>
</feature>
<sequence length="183" mass="20544">MRLIDAARRLLRVPAKRRWLLIRALPMLALASLRLRLQGLARAQAALRSRQVRNRARRDTEHDTDHIADLTWAVAAASRLLPDHPTCLAQSLTLWAWLRHDGIDSRLQIGVSRDPAGLAAHAWLEVNGEPINERPGVARRFLPLGHGRAQSPEGAAPLDQTHRHRPCSGPDPSPSRQVRARFR</sequence>
<dbReference type="InterPro" id="IPR053521">
    <property type="entry name" value="McjB-like"/>
</dbReference>
<keyword evidence="4" id="KW-1185">Reference proteome</keyword>
<dbReference type="KEGG" id="tsy:THSYN_26335"/>
<evidence type="ECO:0000313" key="4">
    <source>
        <dbReference type="Proteomes" id="UP000232638"/>
    </source>
</evidence>